<name>A0A1D7W3S9_BREAU</name>
<gene>
    <name evidence="3" type="ORF">BLSMQ_1951</name>
</gene>
<evidence type="ECO:0000256" key="1">
    <source>
        <dbReference type="ARBA" id="ARBA00004328"/>
    </source>
</evidence>
<evidence type="ECO:0000313" key="4">
    <source>
        <dbReference type="Proteomes" id="UP000094793"/>
    </source>
</evidence>
<sequence length="279" mass="29417">MATQTTATLPTLQQAEIQSLLVQPLEAESVFLASGPKIIDTNGPIRIPRVASGLEVGFVAEGAQIPESSVGLDEIDMLPSTLKSLKVISRVTSEVLRSSAVALDALLKQRLTTDTAAALDDALFTGTGTSNTIKGLLNQPGVATGVLDANESDSLLEGIGIARANEAKPSRWFLSPADYLAIRKIKDADGRYILQPDITATGQESLFGVPATITSRIPTGKAVLADMSKVVVARDESPTVTVDSSRYFDTDEVALRVTARFDLALLQPKAVTILTAAEA</sequence>
<proteinExistence type="predicted"/>
<dbReference type="PATRIC" id="fig|1703.10.peg.2010"/>
<reference evidence="4" key="1">
    <citation type="submission" date="2016-09" db="EMBL/GenBank/DDBJ databases">
        <title>Complete Genome Sequence of Brevibacterium linens SMQ-1335.</title>
        <authorList>
            <person name="de Melo A.G."/>
            <person name="Labrie S.J."/>
            <person name="Dumaresq J."/>
            <person name="Roberts R.J."/>
            <person name="Tremblay D.M."/>
            <person name="Moineau S."/>
        </authorList>
    </citation>
    <scope>NUCLEOTIDE SEQUENCE [LARGE SCALE GENOMIC DNA]</scope>
    <source>
        <strain evidence="4">SMQ-1335</strain>
    </source>
</reference>
<dbReference type="InterPro" id="IPR024455">
    <property type="entry name" value="Phage_capsid"/>
</dbReference>
<protein>
    <submittedName>
        <fullName evidence="3">Phage major capsid protein Fam0007</fullName>
    </submittedName>
</protein>
<dbReference type="AlphaFoldDB" id="A0A1D7W3S9"/>
<dbReference type="InterPro" id="IPR054612">
    <property type="entry name" value="Phage_capsid-like_C"/>
</dbReference>
<dbReference type="EMBL" id="CP017150">
    <property type="protein sequence ID" value="AOP53661.1"/>
    <property type="molecule type" value="Genomic_DNA"/>
</dbReference>
<dbReference type="NCBIfam" id="TIGR01554">
    <property type="entry name" value="major_cap_HK97"/>
    <property type="match status" value="1"/>
</dbReference>
<accession>A0A1D7W3S9</accession>
<organism evidence="3 4">
    <name type="scientific">Brevibacterium aurantiacum</name>
    <dbReference type="NCBI Taxonomy" id="273384"/>
    <lineage>
        <taxon>Bacteria</taxon>
        <taxon>Bacillati</taxon>
        <taxon>Actinomycetota</taxon>
        <taxon>Actinomycetes</taxon>
        <taxon>Micrococcales</taxon>
        <taxon>Brevibacteriaceae</taxon>
        <taxon>Brevibacterium</taxon>
    </lineage>
</organism>
<evidence type="ECO:0000313" key="3">
    <source>
        <dbReference type="EMBL" id="AOP53661.1"/>
    </source>
</evidence>
<dbReference type="SUPFAM" id="SSF56563">
    <property type="entry name" value="Major capsid protein gp5"/>
    <property type="match status" value="1"/>
</dbReference>
<comment type="subcellular location">
    <subcellularLocation>
        <location evidence="1">Virion</location>
    </subcellularLocation>
</comment>
<feature type="domain" description="Phage capsid-like C-terminal" evidence="2">
    <location>
        <begin position="15"/>
        <end position="275"/>
    </location>
</feature>
<dbReference type="Gene3D" id="3.30.2320.10">
    <property type="entry name" value="hypothetical protein PF0899 domain"/>
    <property type="match status" value="1"/>
</dbReference>
<evidence type="ECO:0000259" key="2">
    <source>
        <dbReference type="Pfam" id="PF05065"/>
    </source>
</evidence>
<dbReference type="Pfam" id="PF05065">
    <property type="entry name" value="Phage_capsid"/>
    <property type="match status" value="1"/>
</dbReference>
<dbReference type="RefSeq" id="WP_069600127.1">
    <property type="nucleotide sequence ID" value="NZ_CP017150.1"/>
</dbReference>
<dbReference type="Gene3D" id="3.30.2400.10">
    <property type="entry name" value="Major capsid protein gp5"/>
    <property type="match status" value="1"/>
</dbReference>
<dbReference type="OrthoDB" id="9806592at2"/>
<dbReference type="KEGG" id="blin:BLSMQ_1951"/>
<dbReference type="Proteomes" id="UP000094793">
    <property type="component" value="Chromosome"/>
</dbReference>